<dbReference type="Gene3D" id="1.25.40.10">
    <property type="entry name" value="Tetratricopeptide repeat domain"/>
    <property type="match status" value="4"/>
</dbReference>
<dbReference type="Gene3D" id="3.30.200.20">
    <property type="entry name" value="Phosphorylase Kinase, domain 1"/>
    <property type="match status" value="1"/>
</dbReference>
<keyword evidence="8" id="KW-0614">Plasmid</keyword>
<dbReference type="InterPro" id="IPR017441">
    <property type="entry name" value="Protein_kinase_ATP_BS"/>
</dbReference>
<reference evidence="8 9" key="1">
    <citation type="submission" date="2016-12" db="EMBL/GenBank/DDBJ databases">
        <title>Comparative genomics of four Isosphaeraceae planctomycetes: a common pool of plasmids and glycoside hydrolase genes.</title>
        <authorList>
            <person name="Ivanova A."/>
        </authorList>
    </citation>
    <scope>NUCLEOTIDE SEQUENCE [LARGE SCALE GENOMIC DNA]</scope>
    <source>
        <strain evidence="8 9">PX4</strain>
        <plasmid evidence="9">palbo1</plasmid>
    </source>
</reference>
<name>A0A1U7CZA3_9BACT</name>
<dbReference type="RefSeq" id="WP_076351766.1">
    <property type="nucleotide sequence ID" value="NZ_CP019083.1"/>
</dbReference>
<dbReference type="PROSITE" id="PS50011">
    <property type="entry name" value="PROTEIN_KINASE_DOM"/>
    <property type="match status" value="1"/>
</dbReference>
<keyword evidence="3 8" id="KW-0418">Kinase</keyword>
<feature type="transmembrane region" description="Helical" evidence="6">
    <location>
        <begin position="405"/>
        <end position="426"/>
    </location>
</feature>
<evidence type="ECO:0000313" key="8">
    <source>
        <dbReference type="EMBL" id="APW64287.1"/>
    </source>
</evidence>
<keyword evidence="6" id="KW-1133">Transmembrane helix</keyword>
<dbReference type="InterPro" id="IPR011990">
    <property type="entry name" value="TPR-like_helical_dom_sf"/>
</dbReference>
<dbReference type="KEGG" id="pbor:BSF38_10074"/>
<dbReference type="EMBL" id="CP019083">
    <property type="protein sequence ID" value="APW64287.1"/>
    <property type="molecule type" value="Genomic_DNA"/>
</dbReference>
<dbReference type="PROSITE" id="PS00108">
    <property type="entry name" value="PROTEIN_KINASE_ST"/>
    <property type="match status" value="1"/>
</dbReference>
<dbReference type="SUPFAM" id="SSF56112">
    <property type="entry name" value="Protein kinase-like (PK-like)"/>
    <property type="match status" value="1"/>
</dbReference>
<dbReference type="PANTHER" id="PTHR43289:SF6">
    <property type="entry name" value="SERINE_THREONINE-PROTEIN KINASE NEKL-3"/>
    <property type="match status" value="1"/>
</dbReference>
<keyword evidence="4 5" id="KW-0067">ATP-binding</keyword>
<protein>
    <submittedName>
        <fullName evidence="8">Serine/threonine-protein kinase PknB</fullName>
        <ecNumber evidence="8">2.7.11.1</ecNumber>
    </submittedName>
</protein>
<dbReference type="PANTHER" id="PTHR43289">
    <property type="entry name" value="MITOGEN-ACTIVATED PROTEIN KINASE KINASE KINASE 20-RELATED"/>
    <property type="match status" value="1"/>
</dbReference>
<keyword evidence="1 8" id="KW-0808">Transferase</keyword>
<dbReference type="InterPro" id="IPR011009">
    <property type="entry name" value="Kinase-like_dom_sf"/>
</dbReference>
<evidence type="ECO:0000256" key="3">
    <source>
        <dbReference type="ARBA" id="ARBA00022777"/>
    </source>
</evidence>
<keyword evidence="6" id="KW-0472">Membrane</keyword>
<dbReference type="SMART" id="SM00220">
    <property type="entry name" value="S_TKc"/>
    <property type="match status" value="1"/>
</dbReference>
<evidence type="ECO:0000313" key="9">
    <source>
        <dbReference type="Proteomes" id="UP000186309"/>
    </source>
</evidence>
<dbReference type="InterPro" id="IPR019734">
    <property type="entry name" value="TPR_rpt"/>
</dbReference>
<dbReference type="SUPFAM" id="SSF48452">
    <property type="entry name" value="TPR-like"/>
    <property type="match status" value="2"/>
</dbReference>
<dbReference type="Pfam" id="PF00069">
    <property type="entry name" value="Pkinase"/>
    <property type="match status" value="1"/>
</dbReference>
<proteinExistence type="predicted"/>
<dbReference type="Proteomes" id="UP000186309">
    <property type="component" value="Plasmid PALBO1"/>
</dbReference>
<geneLocation type="plasmid" evidence="9">
    <name>palbo1</name>
</geneLocation>
<dbReference type="Pfam" id="PF13181">
    <property type="entry name" value="TPR_8"/>
    <property type="match status" value="1"/>
</dbReference>
<evidence type="ECO:0000259" key="7">
    <source>
        <dbReference type="PROSITE" id="PS50011"/>
    </source>
</evidence>
<evidence type="ECO:0000256" key="6">
    <source>
        <dbReference type="SAM" id="Phobius"/>
    </source>
</evidence>
<dbReference type="AlphaFoldDB" id="A0A1U7CZA3"/>
<sequence length="932" mass="103601">MDRTARNADELFFAALEIDDPEARESFLVASCGPDAGLRDRVERLLAANSRVGHFLEPRAAVATIADSGAPLVEGPGTVIGPYKLLEAIGEGGMGVVYMAEQVEPVRRKVALKVVKPGMDSRRVLARFEAERQALAMMDHPNIAKVLDAGSTDSGHPYFVMELVKGVPITDYSDREQLSIPERLDLFVLVCRAVQHAHQKGIIHRDLKPSNILVTIIDGAPVPKVIDFGVAKATGDLLTDKTLFTGFAQLIGTPLYMSPEQAQLTGVDVDTRSDIYSMGVLLYELLTGTTPFDEETLRKAAFDEMRRIIREEEPPKPSTRLSVLGELLTTTSAKRKADPRRLGQSLRGELDWIVMKALEKDRRRRYETANDFAADVMRHLADQPVEACPPSAFYRLKKFSRRNRVALATSGVIAAVLISGGAVSTWQAIRANQARRDTEGALATARQAVDEMYTEVAEEWLGGKPELNPLQRKFLEKALMFYEGFAARDGADPAIRHGAADAADRVGNIRARLGLLEQAIVADRQALTIRKELAEAHPDNSDYWRSLTGSYDQTAIHLSYLGKRREAEQEHNNAIESIERILQNDPTSTVDRNRLGMALINQGITLAELGRNREAEQVLQRSCDHFERLTKEDPGSAASYQNNRSFALSNLAGVWREAGRFTEAEAGFKKVLEIQQRERVPDVSPGGQAFIGSQLMSLAAVYSGTRRHQDALDTYRQAINTYEKVVAGHPERHATRHKLILCRTNQTMLLMGLDRRREAEEAIQRFLPEAEKLVEDYPAFAQYREAAATVHFLMADLHSASSEEHSDDPALAQTLARRAVELAPESGMARQSLGWALYRTGDWKGCVESFKKDGEKATDFFLAMAYWRLGDKAKAREVFDRSSTWLVGYEQRWTRNPNVYPIPSMQRRVRAEAAALMGLDAATPPEAVAAPK</sequence>
<dbReference type="InterPro" id="IPR000719">
    <property type="entry name" value="Prot_kinase_dom"/>
</dbReference>
<evidence type="ECO:0000256" key="4">
    <source>
        <dbReference type="ARBA" id="ARBA00022840"/>
    </source>
</evidence>
<dbReference type="SMART" id="SM00028">
    <property type="entry name" value="TPR"/>
    <property type="match status" value="6"/>
</dbReference>
<dbReference type="Pfam" id="PF13374">
    <property type="entry name" value="TPR_10"/>
    <property type="match status" value="2"/>
</dbReference>
<feature type="domain" description="Protein kinase" evidence="7">
    <location>
        <begin position="83"/>
        <end position="377"/>
    </location>
</feature>
<evidence type="ECO:0000256" key="5">
    <source>
        <dbReference type="PROSITE-ProRule" id="PRU10141"/>
    </source>
</evidence>
<dbReference type="GO" id="GO:0005524">
    <property type="term" value="F:ATP binding"/>
    <property type="evidence" value="ECO:0007669"/>
    <property type="project" value="UniProtKB-UniRule"/>
</dbReference>
<evidence type="ECO:0000256" key="1">
    <source>
        <dbReference type="ARBA" id="ARBA00022679"/>
    </source>
</evidence>
<dbReference type="CDD" id="cd14014">
    <property type="entry name" value="STKc_PknB_like"/>
    <property type="match status" value="1"/>
</dbReference>
<dbReference type="Gene3D" id="1.10.510.10">
    <property type="entry name" value="Transferase(Phosphotransferase) domain 1"/>
    <property type="match status" value="1"/>
</dbReference>
<dbReference type="EC" id="2.7.11.1" evidence="8"/>
<dbReference type="PROSITE" id="PS00107">
    <property type="entry name" value="PROTEIN_KINASE_ATP"/>
    <property type="match status" value="1"/>
</dbReference>
<keyword evidence="6" id="KW-0812">Transmembrane</keyword>
<dbReference type="InterPro" id="IPR008271">
    <property type="entry name" value="Ser/Thr_kinase_AS"/>
</dbReference>
<dbReference type="GO" id="GO:0004674">
    <property type="term" value="F:protein serine/threonine kinase activity"/>
    <property type="evidence" value="ECO:0007669"/>
    <property type="project" value="UniProtKB-EC"/>
</dbReference>
<dbReference type="OrthoDB" id="258731at2"/>
<evidence type="ECO:0000256" key="2">
    <source>
        <dbReference type="ARBA" id="ARBA00022741"/>
    </source>
</evidence>
<accession>A0A1U7CZA3</accession>
<keyword evidence="2 5" id="KW-0547">Nucleotide-binding</keyword>
<gene>
    <name evidence="8" type="primary">pknB</name>
    <name evidence="8" type="ORF">BSF38_10074</name>
</gene>
<organism evidence="8 9">
    <name type="scientific">Paludisphaera borealis</name>
    <dbReference type="NCBI Taxonomy" id="1387353"/>
    <lineage>
        <taxon>Bacteria</taxon>
        <taxon>Pseudomonadati</taxon>
        <taxon>Planctomycetota</taxon>
        <taxon>Planctomycetia</taxon>
        <taxon>Isosphaerales</taxon>
        <taxon>Isosphaeraceae</taxon>
        <taxon>Paludisphaera</taxon>
    </lineage>
</organism>
<feature type="binding site" evidence="5">
    <location>
        <position position="113"/>
    </location>
    <ligand>
        <name>ATP</name>
        <dbReference type="ChEBI" id="CHEBI:30616"/>
    </ligand>
</feature>
<keyword evidence="9" id="KW-1185">Reference proteome</keyword>